<dbReference type="InterPro" id="IPR010390">
    <property type="entry name" value="ABC-2_transporter-like"/>
</dbReference>
<accession>A0ABS1J2D3</accession>
<feature type="transmembrane region" description="Helical" evidence="1">
    <location>
        <begin position="189"/>
        <end position="214"/>
    </location>
</feature>
<feature type="transmembrane region" description="Helical" evidence="1">
    <location>
        <begin position="60"/>
        <end position="87"/>
    </location>
</feature>
<evidence type="ECO:0000313" key="3">
    <source>
        <dbReference type="Proteomes" id="UP000604730"/>
    </source>
</evidence>
<dbReference type="RefSeq" id="WP_208429733.1">
    <property type="nucleotide sequence ID" value="NZ_JAEPRJ010000001.1"/>
</dbReference>
<dbReference type="PANTHER" id="PTHR36833">
    <property type="entry name" value="SLR0610 PROTEIN-RELATED"/>
    <property type="match status" value="1"/>
</dbReference>
<feature type="transmembrane region" description="Helical" evidence="1">
    <location>
        <begin position="220"/>
        <end position="242"/>
    </location>
</feature>
<feature type="transmembrane region" description="Helical" evidence="1">
    <location>
        <begin position="148"/>
        <end position="168"/>
    </location>
</feature>
<dbReference type="Proteomes" id="UP000604730">
    <property type="component" value="Unassembled WGS sequence"/>
</dbReference>
<comment type="caution">
    <text evidence="2">The sequence shown here is derived from an EMBL/GenBank/DDBJ whole genome shotgun (WGS) entry which is preliminary data.</text>
</comment>
<feature type="transmembrane region" description="Helical" evidence="1">
    <location>
        <begin position="119"/>
        <end position="142"/>
    </location>
</feature>
<feature type="transmembrane region" description="Helical" evidence="1">
    <location>
        <begin position="21"/>
        <end position="40"/>
    </location>
</feature>
<sequence>MGIYIKLFFAKLSMLKMYKKDFYLGLISCIIKALISIFLIDFILDNFEIVGGMEGEKVAFLYFFITFIQAVSSMVLPGIISFTGIYIRDAELDMVLLKPVNKLVYIVFENIDIKEFPNVMVNLGIFILSIIRLNLPISVSIMLFLESFAGVLIVFSLCLLINILGFRYKETLMPIKFLFALVDMCKYPLSIYNPVIKILFMTVIPIGLVSYWGIIQMENIAWIFMLSVVISAMLLLVCVYLFEKAFRLYESTGS</sequence>
<keyword evidence="1" id="KW-0472">Membrane</keyword>
<dbReference type="Pfam" id="PF06182">
    <property type="entry name" value="ABC2_membrane_6"/>
    <property type="match status" value="1"/>
</dbReference>
<keyword evidence="3" id="KW-1185">Reference proteome</keyword>
<dbReference type="PANTHER" id="PTHR36833:SF1">
    <property type="entry name" value="INTEGRAL MEMBRANE TRANSPORT PROTEIN"/>
    <property type="match status" value="1"/>
</dbReference>
<keyword evidence="1" id="KW-1133">Transmembrane helix</keyword>
<proteinExistence type="predicted"/>
<evidence type="ECO:0000313" key="2">
    <source>
        <dbReference type="EMBL" id="MBK5898303.1"/>
    </source>
</evidence>
<dbReference type="EMBL" id="JAEPRJ010000001">
    <property type="protein sequence ID" value="MBK5898303.1"/>
    <property type="molecule type" value="Genomic_DNA"/>
</dbReference>
<keyword evidence="1" id="KW-0812">Transmembrane</keyword>
<evidence type="ECO:0000256" key="1">
    <source>
        <dbReference type="SAM" id="Phobius"/>
    </source>
</evidence>
<gene>
    <name evidence="2" type="ORF">JJN12_11015</name>
</gene>
<protein>
    <submittedName>
        <fullName evidence="2">ABC-2 family transporter protein</fullName>
    </submittedName>
</protein>
<organism evidence="2 3">
    <name type="scientific">Catonella massiliensis</name>
    <dbReference type="NCBI Taxonomy" id="2799636"/>
    <lineage>
        <taxon>Bacteria</taxon>
        <taxon>Bacillati</taxon>
        <taxon>Bacillota</taxon>
        <taxon>Clostridia</taxon>
        <taxon>Lachnospirales</taxon>
        <taxon>Lachnospiraceae</taxon>
        <taxon>Catonella</taxon>
    </lineage>
</organism>
<reference evidence="2 3" key="1">
    <citation type="submission" date="2021-01" db="EMBL/GenBank/DDBJ databases">
        <title>Isolation and description of Catonella massiliensis sp. nov., a novel Catonella species, isolated from a stable periodontitis subject.</title>
        <authorList>
            <person name="Antezack A."/>
            <person name="Boxberger M."/>
            <person name="La Scola B."/>
            <person name="Monnet-Corti V."/>
        </authorList>
    </citation>
    <scope>NUCLEOTIDE SEQUENCE [LARGE SCALE GENOMIC DNA]</scope>
    <source>
        <strain evidence="2 3">Marseille-Q4567</strain>
    </source>
</reference>
<name>A0ABS1J2D3_9FIRM</name>